<protein>
    <submittedName>
        <fullName evidence="2">Aminoglycoside phosphotransferase family protein</fullName>
        <ecNumber evidence="2">2.7.-.-</ecNumber>
    </submittedName>
</protein>
<evidence type="ECO:0000313" key="2">
    <source>
        <dbReference type="EMBL" id="MEQ3541067.1"/>
    </source>
</evidence>
<dbReference type="EC" id="2.7.-.-" evidence="2"/>
<dbReference type="Gene3D" id="3.90.1200.10">
    <property type="match status" value="1"/>
</dbReference>
<organism evidence="2 3">
    <name type="scientific">Pseudonocardia tropica</name>
    <dbReference type="NCBI Taxonomy" id="681289"/>
    <lineage>
        <taxon>Bacteria</taxon>
        <taxon>Bacillati</taxon>
        <taxon>Actinomycetota</taxon>
        <taxon>Actinomycetes</taxon>
        <taxon>Pseudonocardiales</taxon>
        <taxon>Pseudonocardiaceae</taxon>
        <taxon>Pseudonocardia</taxon>
    </lineage>
</organism>
<accession>A0ABV1K136</accession>
<dbReference type="EMBL" id="JBEDNP010000012">
    <property type="protein sequence ID" value="MEQ3541067.1"/>
    <property type="molecule type" value="Genomic_DNA"/>
</dbReference>
<dbReference type="Gene3D" id="3.30.200.20">
    <property type="entry name" value="Phosphorylase Kinase, domain 1"/>
    <property type="match status" value="1"/>
</dbReference>
<dbReference type="Proteomes" id="UP001464923">
    <property type="component" value="Unassembled WGS sequence"/>
</dbReference>
<dbReference type="SUPFAM" id="SSF56112">
    <property type="entry name" value="Protein kinase-like (PK-like)"/>
    <property type="match status" value="1"/>
</dbReference>
<feature type="domain" description="Aminoglycoside phosphotransferase" evidence="1">
    <location>
        <begin position="36"/>
        <end position="261"/>
    </location>
</feature>
<keyword evidence="3" id="KW-1185">Reference proteome</keyword>
<evidence type="ECO:0000313" key="3">
    <source>
        <dbReference type="Proteomes" id="UP001464923"/>
    </source>
</evidence>
<dbReference type="Pfam" id="PF01636">
    <property type="entry name" value="APH"/>
    <property type="match status" value="1"/>
</dbReference>
<dbReference type="GO" id="GO:0016740">
    <property type="term" value="F:transferase activity"/>
    <property type="evidence" value="ECO:0007669"/>
    <property type="project" value="UniProtKB-KW"/>
</dbReference>
<dbReference type="RefSeq" id="WP_345644751.1">
    <property type="nucleotide sequence ID" value="NZ_BAABLY010000027.1"/>
</dbReference>
<name>A0ABV1K136_9PSEU</name>
<evidence type="ECO:0000259" key="1">
    <source>
        <dbReference type="Pfam" id="PF01636"/>
    </source>
</evidence>
<reference evidence="2 3" key="1">
    <citation type="submission" date="2024-03" db="EMBL/GenBank/DDBJ databases">
        <title>Draft genome sequence of Pseudonocardia tropica JCM 19149.</title>
        <authorList>
            <person name="Butdee W."/>
            <person name="Duangmal K."/>
        </authorList>
    </citation>
    <scope>NUCLEOTIDE SEQUENCE [LARGE SCALE GENOMIC DNA]</scope>
    <source>
        <strain evidence="2 3">JCM 19149</strain>
    </source>
</reference>
<dbReference type="InterPro" id="IPR011009">
    <property type="entry name" value="Kinase-like_dom_sf"/>
</dbReference>
<keyword evidence="2" id="KW-0808">Transferase</keyword>
<proteinExistence type="predicted"/>
<dbReference type="PANTHER" id="PTHR21310">
    <property type="entry name" value="AMINOGLYCOSIDE PHOSPHOTRANSFERASE-RELATED-RELATED"/>
    <property type="match status" value="1"/>
</dbReference>
<dbReference type="InterPro" id="IPR051678">
    <property type="entry name" value="AGP_Transferase"/>
</dbReference>
<sequence length="295" mass="30934">MTLHDDQPEIDDALVRRLLRAQLPDLAGLPLRRLDSAGSTNAIHRLGTGFTVRLPLTAGGAEGVHREARWAPVLARAGPLPVPEVVATREPGEGYPWPWAVHRWIDGEVLAEGRVPDPGRTARDLGAFVVALRGVDPAGAPPAHRTGPLAGADAEVRDAIDRLRHGGEPLDTGAATAAWETALAVPGPTGPPVWVHADLMPGNLLARGGRLAAVLDLATAGLGDPAVDLVPAWNLLPLPAVAAFRGAVDADDATWARGRGWALAMALVQLPYYRASHPVIAANARHVLGRILGDV</sequence>
<gene>
    <name evidence="2" type="ORF">WHI96_19840</name>
</gene>
<dbReference type="InterPro" id="IPR002575">
    <property type="entry name" value="Aminoglycoside_PTrfase"/>
</dbReference>
<comment type="caution">
    <text evidence="2">The sequence shown here is derived from an EMBL/GenBank/DDBJ whole genome shotgun (WGS) entry which is preliminary data.</text>
</comment>
<dbReference type="PANTHER" id="PTHR21310:SF42">
    <property type="entry name" value="BIFUNCTIONAL AAC_APH"/>
    <property type="match status" value="1"/>
</dbReference>
<dbReference type="CDD" id="cd05155">
    <property type="entry name" value="APH_ChoK_like_1"/>
    <property type="match status" value="1"/>
</dbReference>